<evidence type="ECO:0000313" key="2">
    <source>
        <dbReference type="EMBL" id="KAK4172525.1"/>
    </source>
</evidence>
<dbReference type="InterPro" id="IPR036568">
    <property type="entry name" value="GGCT-like_sf"/>
</dbReference>
<sequence>MCYRNWVYMTDMGVTDQKSTENAADSPALLSARRQAAALTISEVPLDERPLTANQRRLEDKRKLVEAINLGLILVYDEPELPQQPKASAPDPQDDQDFEPCTFFLCGTLMDPQVLIVAAMLDDLPQVQDAWIQGFEMKMWNGIYPTLLPNEGAQGRINGKAWQANTIAQYL</sequence>
<dbReference type="AlphaFoldDB" id="A0AAN7A408"/>
<dbReference type="InterPro" id="IPR013024">
    <property type="entry name" value="GGCT-like"/>
</dbReference>
<dbReference type="SUPFAM" id="SSF110857">
    <property type="entry name" value="Gamma-glutamyl cyclotransferase-like"/>
    <property type="match status" value="1"/>
</dbReference>
<dbReference type="EMBL" id="MU866415">
    <property type="protein sequence ID" value="KAK4172525.1"/>
    <property type="molecule type" value="Genomic_DNA"/>
</dbReference>
<evidence type="ECO:0000313" key="3">
    <source>
        <dbReference type="Proteomes" id="UP001302321"/>
    </source>
</evidence>
<comment type="caution">
    <text evidence="2">The sequence shown here is derived from an EMBL/GenBank/DDBJ whole genome shotgun (WGS) entry which is preliminary data.</text>
</comment>
<protein>
    <recommendedName>
        <fullName evidence="1">Gamma-glutamylcyclotransferase AIG2-like domain-containing protein</fullName>
    </recommendedName>
</protein>
<reference evidence="2" key="1">
    <citation type="journal article" date="2023" name="Mol. Phylogenet. Evol.">
        <title>Genome-scale phylogeny and comparative genomics of the fungal order Sordariales.</title>
        <authorList>
            <person name="Hensen N."/>
            <person name="Bonometti L."/>
            <person name="Westerberg I."/>
            <person name="Brannstrom I.O."/>
            <person name="Guillou S."/>
            <person name="Cros-Aarteil S."/>
            <person name="Calhoun S."/>
            <person name="Haridas S."/>
            <person name="Kuo A."/>
            <person name="Mondo S."/>
            <person name="Pangilinan J."/>
            <person name="Riley R."/>
            <person name="LaButti K."/>
            <person name="Andreopoulos B."/>
            <person name="Lipzen A."/>
            <person name="Chen C."/>
            <person name="Yan M."/>
            <person name="Daum C."/>
            <person name="Ng V."/>
            <person name="Clum A."/>
            <person name="Steindorff A."/>
            <person name="Ohm R.A."/>
            <person name="Martin F."/>
            <person name="Silar P."/>
            <person name="Natvig D.O."/>
            <person name="Lalanne C."/>
            <person name="Gautier V."/>
            <person name="Ament-Velasquez S.L."/>
            <person name="Kruys A."/>
            <person name="Hutchinson M.I."/>
            <person name="Powell A.J."/>
            <person name="Barry K."/>
            <person name="Miller A.N."/>
            <person name="Grigoriev I.V."/>
            <person name="Debuchy R."/>
            <person name="Gladieux P."/>
            <person name="Hiltunen Thoren M."/>
            <person name="Johannesson H."/>
        </authorList>
    </citation>
    <scope>NUCLEOTIDE SEQUENCE</scope>
    <source>
        <strain evidence="2">CBS 892.96</strain>
    </source>
</reference>
<dbReference type="Proteomes" id="UP001302321">
    <property type="component" value="Unassembled WGS sequence"/>
</dbReference>
<evidence type="ECO:0000259" key="1">
    <source>
        <dbReference type="Pfam" id="PF06094"/>
    </source>
</evidence>
<proteinExistence type="predicted"/>
<organism evidence="2 3">
    <name type="scientific">Triangularia setosa</name>
    <dbReference type="NCBI Taxonomy" id="2587417"/>
    <lineage>
        <taxon>Eukaryota</taxon>
        <taxon>Fungi</taxon>
        <taxon>Dikarya</taxon>
        <taxon>Ascomycota</taxon>
        <taxon>Pezizomycotina</taxon>
        <taxon>Sordariomycetes</taxon>
        <taxon>Sordariomycetidae</taxon>
        <taxon>Sordariales</taxon>
        <taxon>Podosporaceae</taxon>
        <taxon>Triangularia</taxon>
    </lineage>
</organism>
<keyword evidence="3" id="KW-1185">Reference proteome</keyword>
<dbReference type="Pfam" id="PF06094">
    <property type="entry name" value="GGACT"/>
    <property type="match status" value="1"/>
</dbReference>
<dbReference type="Gene3D" id="3.10.490.10">
    <property type="entry name" value="Gamma-glutamyl cyclotransferase-like"/>
    <property type="match status" value="1"/>
</dbReference>
<dbReference type="InterPro" id="IPR009288">
    <property type="entry name" value="AIG2-like_dom"/>
</dbReference>
<gene>
    <name evidence="2" type="ORF">QBC36DRAFT_362508</name>
</gene>
<reference evidence="2" key="2">
    <citation type="submission" date="2023-05" db="EMBL/GenBank/DDBJ databases">
        <authorList>
            <consortium name="Lawrence Berkeley National Laboratory"/>
            <person name="Steindorff A."/>
            <person name="Hensen N."/>
            <person name="Bonometti L."/>
            <person name="Westerberg I."/>
            <person name="Brannstrom I.O."/>
            <person name="Guillou S."/>
            <person name="Cros-Aarteil S."/>
            <person name="Calhoun S."/>
            <person name="Haridas S."/>
            <person name="Kuo A."/>
            <person name="Mondo S."/>
            <person name="Pangilinan J."/>
            <person name="Riley R."/>
            <person name="Labutti K."/>
            <person name="Andreopoulos B."/>
            <person name="Lipzen A."/>
            <person name="Chen C."/>
            <person name="Yanf M."/>
            <person name="Daum C."/>
            <person name="Ng V."/>
            <person name="Clum A."/>
            <person name="Ohm R."/>
            <person name="Martin F."/>
            <person name="Silar P."/>
            <person name="Natvig D."/>
            <person name="Lalanne C."/>
            <person name="Gautier V."/>
            <person name="Ament-Velasquez S.L."/>
            <person name="Kruys A."/>
            <person name="Hutchinson M.I."/>
            <person name="Powell A.J."/>
            <person name="Barry K."/>
            <person name="Miller A.N."/>
            <person name="Grigoriev I.V."/>
            <person name="Debuchy R."/>
            <person name="Gladieux P."/>
            <person name="Thoren M.H."/>
            <person name="Johannesson H."/>
        </authorList>
    </citation>
    <scope>NUCLEOTIDE SEQUENCE</scope>
    <source>
        <strain evidence="2">CBS 892.96</strain>
    </source>
</reference>
<accession>A0AAN7A408</accession>
<feature type="domain" description="Gamma-glutamylcyclotransferase AIG2-like" evidence="1">
    <location>
        <begin position="103"/>
        <end position="164"/>
    </location>
</feature>
<name>A0AAN7A408_9PEZI</name>
<dbReference type="CDD" id="cd06661">
    <property type="entry name" value="GGCT_like"/>
    <property type="match status" value="1"/>
</dbReference>